<name>A0AAD7BZP8_9AGAR</name>
<gene>
    <name evidence="2" type="ORF">FB45DRAFT_910484</name>
</gene>
<proteinExistence type="predicted"/>
<keyword evidence="3" id="KW-1185">Reference proteome</keyword>
<organism evidence="2 3">
    <name type="scientific">Roridomyces roridus</name>
    <dbReference type="NCBI Taxonomy" id="1738132"/>
    <lineage>
        <taxon>Eukaryota</taxon>
        <taxon>Fungi</taxon>
        <taxon>Dikarya</taxon>
        <taxon>Basidiomycota</taxon>
        <taxon>Agaricomycotina</taxon>
        <taxon>Agaricomycetes</taxon>
        <taxon>Agaricomycetidae</taxon>
        <taxon>Agaricales</taxon>
        <taxon>Marasmiineae</taxon>
        <taxon>Mycenaceae</taxon>
        <taxon>Roridomyces</taxon>
    </lineage>
</organism>
<accession>A0AAD7BZP8</accession>
<dbReference type="EMBL" id="JARKIF010000007">
    <property type="protein sequence ID" value="KAJ7635008.1"/>
    <property type="molecule type" value="Genomic_DNA"/>
</dbReference>
<reference evidence="2" key="1">
    <citation type="submission" date="2023-03" db="EMBL/GenBank/DDBJ databases">
        <title>Massive genome expansion in bonnet fungi (Mycena s.s.) driven by repeated elements and novel gene families across ecological guilds.</title>
        <authorList>
            <consortium name="Lawrence Berkeley National Laboratory"/>
            <person name="Harder C.B."/>
            <person name="Miyauchi S."/>
            <person name="Viragh M."/>
            <person name="Kuo A."/>
            <person name="Thoen E."/>
            <person name="Andreopoulos B."/>
            <person name="Lu D."/>
            <person name="Skrede I."/>
            <person name="Drula E."/>
            <person name="Henrissat B."/>
            <person name="Morin E."/>
            <person name="Kohler A."/>
            <person name="Barry K."/>
            <person name="LaButti K."/>
            <person name="Morin E."/>
            <person name="Salamov A."/>
            <person name="Lipzen A."/>
            <person name="Mereny Z."/>
            <person name="Hegedus B."/>
            <person name="Baldrian P."/>
            <person name="Stursova M."/>
            <person name="Weitz H."/>
            <person name="Taylor A."/>
            <person name="Grigoriev I.V."/>
            <person name="Nagy L.G."/>
            <person name="Martin F."/>
            <person name="Kauserud H."/>
        </authorList>
    </citation>
    <scope>NUCLEOTIDE SEQUENCE</scope>
    <source>
        <strain evidence="2">9284</strain>
    </source>
</reference>
<dbReference type="Proteomes" id="UP001221142">
    <property type="component" value="Unassembled WGS sequence"/>
</dbReference>
<evidence type="ECO:0000313" key="3">
    <source>
        <dbReference type="Proteomes" id="UP001221142"/>
    </source>
</evidence>
<evidence type="ECO:0000313" key="2">
    <source>
        <dbReference type="EMBL" id="KAJ7635008.1"/>
    </source>
</evidence>
<sequence length="773" mass="87475">MLSATRTQWKTAGLTRLSHGLRPTNFGRSRHIVSESQAIDPDEWLAPPDQYACVKALEPEPTPDDILSLQRPGRGPRPPPDSYARAAGLPKWRKLRRQHTPDGPIHDLMLSFRHDSMDLSLLLVRNTISQAQTRPSQVSSSAAPSLQQIVAMVEGRMMEGRTPRKIRALVAFLNAITPETVHQLEILRPKIEQHPGGHTLSIWTESVMLYLMGHRRYDAAVCLFYQNFICPGYLRDRVQRVAEEHMYRHLSSESLFLSAPKFRRDTLPPVMHLLLRCLIKLSSGPEELHALHTEVWTSFDISRWPYGAHQEILIFIRAFMKAGMSDSVAQLLARSGMDALIYMGTDHITLLYAYAITRNLPKVMHILELTREAHPQSWEPTCNHITVYLRNAGSVTGVEMIRMYRNIFASSENARLLCDADVPMVLELLDILKADVPHMCTRYNRIMKLFRRSSSLAGVKAVFAHGVASGEWPCLGRGALGNVSSLEAWMGLRNTHDIFTQRTYQDMMGGGFFIALSYGRDEMEAFVEEAKDRSLTFRSSSPATRYTSDELQAFVEEAGIVSAIPRSNPLCDGTIEGGIWHNRETSARHAQLSIMQSIKDIERFCSLNPNLDDTHVPFILQFFDRVKSTCFAARNWSPTDPIARHTDALYRDVANQFRRSNCAVGVWAVLVHRDRRSDVVIPPSKPATRVLNVLTENGPWEALELLQRTRAQLSAQDLVSVFDAFVKAKNIDGALLLEQWFLEGWDMDPPFDISMEAISETVRVLWQQSGRAD</sequence>
<dbReference type="AlphaFoldDB" id="A0AAD7BZP8"/>
<feature type="region of interest" description="Disordered" evidence="1">
    <location>
        <begin position="60"/>
        <end position="87"/>
    </location>
</feature>
<protein>
    <submittedName>
        <fullName evidence="2">Uncharacterized protein</fullName>
    </submittedName>
</protein>
<evidence type="ECO:0000256" key="1">
    <source>
        <dbReference type="SAM" id="MobiDB-lite"/>
    </source>
</evidence>
<comment type="caution">
    <text evidence="2">The sequence shown here is derived from an EMBL/GenBank/DDBJ whole genome shotgun (WGS) entry which is preliminary data.</text>
</comment>